<organism evidence="1 2">
    <name type="scientific">Caerostris extrusa</name>
    <name type="common">Bark spider</name>
    <name type="synonym">Caerostris bankana</name>
    <dbReference type="NCBI Taxonomy" id="172846"/>
    <lineage>
        <taxon>Eukaryota</taxon>
        <taxon>Metazoa</taxon>
        <taxon>Ecdysozoa</taxon>
        <taxon>Arthropoda</taxon>
        <taxon>Chelicerata</taxon>
        <taxon>Arachnida</taxon>
        <taxon>Araneae</taxon>
        <taxon>Araneomorphae</taxon>
        <taxon>Entelegynae</taxon>
        <taxon>Araneoidea</taxon>
        <taxon>Araneidae</taxon>
        <taxon>Caerostris</taxon>
    </lineage>
</organism>
<dbReference type="EMBL" id="BPLR01018266">
    <property type="protein sequence ID" value="GIY98186.1"/>
    <property type="molecule type" value="Genomic_DNA"/>
</dbReference>
<gene>
    <name evidence="1" type="ORF">CEXT_186311</name>
</gene>
<protein>
    <submittedName>
        <fullName evidence="1">Uncharacterized protein</fullName>
    </submittedName>
</protein>
<proteinExistence type="predicted"/>
<accession>A0AAV4XT14</accession>
<comment type="caution">
    <text evidence="1">The sequence shown here is derived from an EMBL/GenBank/DDBJ whole genome shotgun (WGS) entry which is preliminary data.</text>
</comment>
<evidence type="ECO:0000313" key="2">
    <source>
        <dbReference type="Proteomes" id="UP001054945"/>
    </source>
</evidence>
<name>A0AAV4XT14_CAEEX</name>
<dbReference type="AlphaFoldDB" id="A0AAV4XT14"/>
<sequence length="83" mass="9663">MNFNDKDYVGNFDGEYGHDDFDGMHNHTVVDGEFDVKYNFVGVFDDKMDYVDYFGFRQSDFDVKYGHAGDFDSDKKGVTDEKM</sequence>
<evidence type="ECO:0000313" key="1">
    <source>
        <dbReference type="EMBL" id="GIY98186.1"/>
    </source>
</evidence>
<keyword evidence="2" id="KW-1185">Reference proteome</keyword>
<dbReference type="Proteomes" id="UP001054945">
    <property type="component" value="Unassembled WGS sequence"/>
</dbReference>
<reference evidence="1 2" key="1">
    <citation type="submission" date="2021-06" db="EMBL/GenBank/DDBJ databases">
        <title>Caerostris extrusa draft genome.</title>
        <authorList>
            <person name="Kono N."/>
            <person name="Arakawa K."/>
        </authorList>
    </citation>
    <scope>NUCLEOTIDE SEQUENCE [LARGE SCALE GENOMIC DNA]</scope>
</reference>